<evidence type="ECO:0000256" key="11">
    <source>
        <dbReference type="PROSITE-ProRule" id="PRU00103"/>
    </source>
</evidence>
<protein>
    <recommendedName>
        <fullName evidence="17">GPI mannosyltransferase 2</fullName>
    </recommendedName>
</protein>
<feature type="transmembrane region" description="Helical" evidence="13">
    <location>
        <begin position="94"/>
        <end position="116"/>
    </location>
</feature>
<organism evidence="14 16">
    <name type="scientific">Didymodactylos carnosus</name>
    <dbReference type="NCBI Taxonomy" id="1234261"/>
    <lineage>
        <taxon>Eukaryota</taxon>
        <taxon>Metazoa</taxon>
        <taxon>Spiralia</taxon>
        <taxon>Gnathifera</taxon>
        <taxon>Rotifera</taxon>
        <taxon>Eurotatoria</taxon>
        <taxon>Bdelloidea</taxon>
        <taxon>Philodinida</taxon>
        <taxon>Philodinidae</taxon>
        <taxon>Didymodactylos</taxon>
    </lineage>
</organism>
<feature type="transmembrane region" description="Helical" evidence="13">
    <location>
        <begin position="361"/>
        <end position="382"/>
    </location>
</feature>
<reference evidence="14" key="1">
    <citation type="submission" date="2021-02" db="EMBL/GenBank/DDBJ databases">
        <authorList>
            <person name="Nowell W R."/>
        </authorList>
    </citation>
    <scope>NUCLEOTIDE SEQUENCE</scope>
</reference>
<accession>A0A813NY59</accession>
<evidence type="ECO:0000256" key="4">
    <source>
        <dbReference type="ARBA" id="ARBA00022502"/>
    </source>
</evidence>
<keyword evidence="4" id="KW-0337">GPI-anchor biosynthesis</keyword>
<keyword evidence="5" id="KW-0328">Glycosyltransferase</keyword>
<dbReference type="EMBL" id="CAJNOQ010000044">
    <property type="protein sequence ID" value="CAF0746254.1"/>
    <property type="molecule type" value="Genomic_DNA"/>
</dbReference>
<feature type="region of interest" description="Disordered" evidence="12">
    <location>
        <begin position="913"/>
        <end position="1017"/>
    </location>
</feature>
<feature type="transmembrane region" description="Helical" evidence="13">
    <location>
        <begin position="66"/>
        <end position="88"/>
    </location>
</feature>
<dbReference type="PROSITE" id="PS50077">
    <property type="entry name" value="HEAT_REPEAT"/>
    <property type="match status" value="2"/>
</dbReference>
<keyword evidence="16" id="KW-1185">Reference proteome</keyword>
<comment type="pathway">
    <text evidence="2">Glycolipid biosynthesis; glycosylphosphatidylinositol-anchor biosynthesis.</text>
</comment>
<dbReference type="PANTHER" id="PTHR12468">
    <property type="entry name" value="GPI MANNOSYLTRANSFERASE 2"/>
    <property type="match status" value="1"/>
</dbReference>
<evidence type="ECO:0000256" key="9">
    <source>
        <dbReference type="ARBA" id="ARBA00022989"/>
    </source>
</evidence>
<feature type="compositionally biased region" description="Low complexity" evidence="12">
    <location>
        <begin position="987"/>
        <end position="1008"/>
    </location>
</feature>
<keyword evidence="8" id="KW-0256">Endoplasmic reticulum</keyword>
<feature type="transmembrane region" description="Helical" evidence="13">
    <location>
        <begin position="170"/>
        <end position="198"/>
    </location>
</feature>
<evidence type="ECO:0000256" key="5">
    <source>
        <dbReference type="ARBA" id="ARBA00022676"/>
    </source>
</evidence>
<dbReference type="GO" id="GO:0031501">
    <property type="term" value="C:mannosyltransferase complex"/>
    <property type="evidence" value="ECO:0007669"/>
    <property type="project" value="TreeGrafter"/>
</dbReference>
<comment type="similarity">
    <text evidence="3">Belongs to the PIGV family.</text>
</comment>
<dbReference type="UniPathway" id="UPA00196"/>
<feature type="repeat" description="HEAT" evidence="11">
    <location>
        <begin position="599"/>
        <end position="636"/>
    </location>
</feature>
<evidence type="ECO:0000256" key="12">
    <source>
        <dbReference type="SAM" id="MobiDB-lite"/>
    </source>
</evidence>
<evidence type="ECO:0000313" key="15">
    <source>
        <dbReference type="EMBL" id="CAF3525059.1"/>
    </source>
</evidence>
<comment type="subcellular location">
    <subcellularLocation>
        <location evidence="1">Endoplasmic reticulum membrane</location>
        <topology evidence="1">Multi-pass membrane protein</topology>
    </subcellularLocation>
</comment>
<dbReference type="InterPro" id="IPR011989">
    <property type="entry name" value="ARM-like"/>
</dbReference>
<evidence type="ECO:0000313" key="16">
    <source>
        <dbReference type="Proteomes" id="UP000663829"/>
    </source>
</evidence>
<keyword evidence="10 13" id="KW-0472">Membrane</keyword>
<feature type="compositionally biased region" description="Polar residues" evidence="12">
    <location>
        <begin position="928"/>
        <end position="957"/>
    </location>
</feature>
<dbReference type="GO" id="GO:0004376">
    <property type="term" value="F:GPI mannosyltransferase activity"/>
    <property type="evidence" value="ECO:0007669"/>
    <property type="project" value="InterPro"/>
</dbReference>
<evidence type="ECO:0000256" key="8">
    <source>
        <dbReference type="ARBA" id="ARBA00022824"/>
    </source>
</evidence>
<dbReference type="Proteomes" id="UP000663829">
    <property type="component" value="Unassembled WGS sequence"/>
</dbReference>
<evidence type="ECO:0008006" key="17">
    <source>
        <dbReference type="Google" id="ProtNLM"/>
    </source>
</evidence>
<dbReference type="InterPro" id="IPR007315">
    <property type="entry name" value="PIG-V/Gpi18"/>
</dbReference>
<evidence type="ECO:0000256" key="7">
    <source>
        <dbReference type="ARBA" id="ARBA00022692"/>
    </source>
</evidence>
<gene>
    <name evidence="14" type="ORF">GPM918_LOCUS556</name>
    <name evidence="15" type="ORF">SRO942_LOCUS557</name>
</gene>
<dbReference type="Gene3D" id="1.25.10.10">
    <property type="entry name" value="Leucine-rich Repeat Variant"/>
    <property type="match status" value="1"/>
</dbReference>
<dbReference type="InterPro" id="IPR021133">
    <property type="entry name" value="HEAT_type_2"/>
</dbReference>
<evidence type="ECO:0000256" key="10">
    <source>
        <dbReference type="ARBA" id="ARBA00023136"/>
    </source>
</evidence>
<dbReference type="Pfam" id="PF04188">
    <property type="entry name" value="Mannosyl_trans2"/>
    <property type="match status" value="1"/>
</dbReference>
<feature type="repeat" description="HEAT" evidence="11">
    <location>
        <begin position="560"/>
        <end position="598"/>
    </location>
</feature>
<feature type="compositionally biased region" description="Basic and acidic residues" evidence="12">
    <location>
        <begin position="960"/>
        <end position="970"/>
    </location>
</feature>
<dbReference type="InterPro" id="IPR016024">
    <property type="entry name" value="ARM-type_fold"/>
</dbReference>
<proteinExistence type="inferred from homology"/>
<dbReference type="SUPFAM" id="SSF48371">
    <property type="entry name" value="ARM repeat"/>
    <property type="match status" value="1"/>
</dbReference>
<name>A0A813NY59_9BILA</name>
<evidence type="ECO:0000256" key="13">
    <source>
        <dbReference type="SAM" id="Phobius"/>
    </source>
</evidence>
<dbReference type="PANTHER" id="PTHR12468:SF2">
    <property type="entry name" value="GPI MANNOSYLTRANSFERASE 2"/>
    <property type="match status" value="1"/>
</dbReference>
<dbReference type="OrthoDB" id="10252502at2759"/>
<evidence type="ECO:0000256" key="2">
    <source>
        <dbReference type="ARBA" id="ARBA00004687"/>
    </source>
</evidence>
<dbReference type="EMBL" id="CAJOBC010000044">
    <property type="protein sequence ID" value="CAF3525059.1"/>
    <property type="molecule type" value="Genomic_DNA"/>
</dbReference>
<evidence type="ECO:0000256" key="1">
    <source>
        <dbReference type="ARBA" id="ARBA00004477"/>
    </source>
</evidence>
<sequence length="1067" mass="122659">METEVVANILIPDHNANVFNPPGWTIDKNESRLDKIVYFLFSGLRRWDGIYFLHIARYGYSYENSLAFFPAYPLIVVKPLAQLLGSLLPLNSHSALLLASFLDNIFLGLFITYLLFHLSVKYGFQLSIAYWSSIIFCINPATIFFIAPYSECLFLFSQLLALLFLNNDRPFVASLLFGFGLSIRANGIVSYGFILYYWITEFYYQFRKNWLFIIRMITSLILYSTVCFTPFILVQYYQYKSFCTPEKQDYVSELIDYANLKQLKLPSTQPYSTWCNDRYPFSYWYIQNHYWNVGFLNYWKVKQIPNFLLSSPVFYIIFDIIRTWLKSFNIRQYYRSNGIFLLFHKHYQNRIDQNNWLSSPVLVPHVFYTLFLMLFALFFMHVQSPEEIHEHTIPEDLPLVEKTLALIESRCNVQQFVGIRMIVDALRTNHEETISLIIPKFKNLILESIIYEEHAVFADALVMIMKEHVLNSSQFLSLFGQLIVGLIFTQTSEKQPSDLGEIWCNALCEIIGYLPDSAPYPTLLDLIISRSLNGSVRDRLCSLLAKLAPMLQPQVVENRLLPVFRNFVNDTNPDIRSLAARKLPFLGQSLGPDETCRLVIPLIRLLTNDESFTVREACFETILDITDIIAHSSRKEVFMISETLLELCKFAIFARTLKFASVIANRLPELCHSLSSFQSNSKQLLSEIFIKLSTGTGFDSDEYSVLCRIACAKHFHIVLEFVGVDQFQTLFDEIFIRLCEDVNVTTRSTMPLAIINVIFQLAKCLNDILTLYSRCDGISDTSFTQIPVGETAADTFVQLLRKIPRSSLRTIGIERLETVETKTILRLPYDRHYIMKLQKMMDRLASDRNRTLHDLATEGQLQLDKIRSFSTMKIFSSSLSANSSPLSSSATADDVDDMKNNLKEAEERLLDEIESRNSQDKASHDTNDNSTLISKKLNETSISTNSKQSGTKLNSATKRLLVDKQNDVRKSPTISKQQQNNRRHHSNQSGRASSLQSRQQMVQQQNDSGNGSGNIIKHNQQTVMVRTPNSPPLRYRRQTVTSLVSVAPTTPLYKSTTTTQTQNKNKK</sequence>
<dbReference type="GO" id="GO:0005789">
    <property type="term" value="C:endoplasmic reticulum membrane"/>
    <property type="evidence" value="ECO:0007669"/>
    <property type="project" value="UniProtKB-SubCell"/>
</dbReference>
<keyword evidence="7 13" id="KW-0812">Transmembrane</keyword>
<feature type="transmembrane region" description="Helical" evidence="13">
    <location>
        <begin position="128"/>
        <end position="150"/>
    </location>
</feature>
<keyword evidence="9 13" id="KW-1133">Transmembrane helix</keyword>
<dbReference type="GO" id="GO:0006506">
    <property type="term" value="P:GPI anchor biosynthetic process"/>
    <property type="evidence" value="ECO:0007669"/>
    <property type="project" value="UniProtKB-UniPathway"/>
</dbReference>
<feature type="transmembrane region" description="Helical" evidence="13">
    <location>
        <begin position="210"/>
        <end position="237"/>
    </location>
</feature>
<evidence type="ECO:0000256" key="3">
    <source>
        <dbReference type="ARBA" id="ARBA00008698"/>
    </source>
</evidence>
<evidence type="ECO:0000313" key="14">
    <source>
        <dbReference type="EMBL" id="CAF0746254.1"/>
    </source>
</evidence>
<keyword evidence="6" id="KW-0808">Transferase</keyword>
<feature type="compositionally biased region" description="Basic and acidic residues" evidence="12">
    <location>
        <begin position="913"/>
        <end position="927"/>
    </location>
</feature>
<comment type="caution">
    <text evidence="14">The sequence shown here is derived from an EMBL/GenBank/DDBJ whole genome shotgun (WGS) entry which is preliminary data.</text>
</comment>
<dbReference type="AlphaFoldDB" id="A0A813NY59"/>
<evidence type="ECO:0000256" key="6">
    <source>
        <dbReference type="ARBA" id="ARBA00022679"/>
    </source>
</evidence>
<dbReference type="GO" id="GO:0000009">
    <property type="term" value="F:alpha-1,6-mannosyltransferase activity"/>
    <property type="evidence" value="ECO:0007669"/>
    <property type="project" value="InterPro"/>
</dbReference>
<dbReference type="Proteomes" id="UP000681722">
    <property type="component" value="Unassembled WGS sequence"/>
</dbReference>
<feature type="transmembrane region" description="Helical" evidence="13">
    <location>
        <begin position="307"/>
        <end position="325"/>
    </location>
</feature>